<dbReference type="PANTHER" id="PTHR23138">
    <property type="entry name" value="RAN BINDING PROTEIN"/>
    <property type="match status" value="1"/>
</dbReference>
<feature type="compositionally biased region" description="Basic and acidic residues" evidence="3">
    <location>
        <begin position="206"/>
        <end position="222"/>
    </location>
</feature>
<evidence type="ECO:0000256" key="2">
    <source>
        <dbReference type="ARBA" id="ARBA00023242"/>
    </source>
</evidence>
<feature type="compositionally biased region" description="Low complexity" evidence="3">
    <location>
        <begin position="344"/>
        <end position="357"/>
    </location>
</feature>
<feature type="compositionally biased region" description="Basic and acidic residues" evidence="3">
    <location>
        <begin position="1"/>
        <end position="11"/>
    </location>
</feature>
<dbReference type="SMART" id="SM00160">
    <property type="entry name" value="RanBD"/>
    <property type="match status" value="1"/>
</dbReference>
<dbReference type="InterPro" id="IPR011993">
    <property type="entry name" value="PH-like_dom_sf"/>
</dbReference>
<dbReference type="SUPFAM" id="SSF50729">
    <property type="entry name" value="PH domain-like"/>
    <property type="match status" value="1"/>
</dbReference>
<sequence length="566" mass="59055">MSSSEQQEKVQDTAPAAVSPARSDKSSDSEGRPVREKFQKTSIDATATPISVLPTDSANGSLKPGSRSASGSDSERGRLRRKRSREDLEDDNDGDKQPDKKQERLEKTSEKPERHVRKRSRDITKDLQDGALAKPTGSSVSRIEETDAEMVSPAKAALKPADSAESQTSAATSPKNKRPRDETEGIEGAEASTKNAVENGQATTKAGEERESKRARDKEEAKPAASIPAGSGFANTSAASPFAAMAAKPAPPKTSEKTENLPQTSEDKFKASAFGSLASSASPFGSFGSAAKSASPFGGAPKLSSFASSGAASTTATAPQAGGFGALGGAKSTFGGSLGGSAFGGASSSPFGGSFASKPAGTSSFATPGAPGITGLSSKPERAFGAPGDKEEDSGSDGEDDGDDKPEKDDDDRRPSQTLAGAARKLLYSTGSAFTNISPATETGEEHEDSAWVGRAKLYTMDGEGKDRGWKERGVGNIKLNVTKDEPKKARFVLRADGTHRLILNAAVTKMLVFGADSEGAKPKDGRLLFNSPNAEGNLEMHLLKLKAERAVELWEQVAEVQKHEL</sequence>
<keyword evidence="2" id="KW-0539">Nucleus</keyword>
<feature type="compositionally biased region" description="Basic and acidic residues" evidence="3">
    <location>
        <begin position="94"/>
        <end position="113"/>
    </location>
</feature>
<feature type="compositionally biased region" description="Basic and acidic residues" evidence="3">
    <location>
        <begin position="254"/>
        <end position="269"/>
    </location>
</feature>
<organism evidence="5 6">
    <name type="scientific">Nothophoma quercina</name>
    <dbReference type="NCBI Taxonomy" id="749835"/>
    <lineage>
        <taxon>Eukaryota</taxon>
        <taxon>Fungi</taxon>
        <taxon>Dikarya</taxon>
        <taxon>Ascomycota</taxon>
        <taxon>Pezizomycotina</taxon>
        <taxon>Dothideomycetes</taxon>
        <taxon>Pleosporomycetidae</taxon>
        <taxon>Pleosporales</taxon>
        <taxon>Pleosporineae</taxon>
        <taxon>Didymellaceae</taxon>
        <taxon>Nothophoma</taxon>
    </lineage>
</organism>
<evidence type="ECO:0000313" key="6">
    <source>
        <dbReference type="Proteomes" id="UP001521222"/>
    </source>
</evidence>
<evidence type="ECO:0000313" key="5">
    <source>
        <dbReference type="EMBL" id="KAL1606048.1"/>
    </source>
</evidence>
<dbReference type="InterPro" id="IPR000156">
    <property type="entry name" value="Ran_bind_dom"/>
</dbReference>
<name>A0ABR3RP44_9PLEO</name>
<keyword evidence="6" id="KW-1185">Reference proteome</keyword>
<reference evidence="5 6" key="1">
    <citation type="submission" date="2024-02" db="EMBL/GenBank/DDBJ databases">
        <title>De novo assembly and annotation of 12 fungi associated with fruit tree decline syndrome in Ontario, Canada.</title>
        <authorList>
            <person name="Sulman M."/>
            <person name="Ellouze W."/>
            <person name="Ilyukhin E."/>
        </authorList>
    </citation>
    <scope>NUCLEOTIDE SEQUENCE [LARGE SCALE GENOMIC DNA]</scope>
    <source>
        <strain evidence="5 6">M97-236</strain>
    </source>
</reference>
<feature type="compositionally biased region" description="Low complexity" evidence="3">
    <location>
        <begin position="285"/>
        <end position="318"/>
    </location>
</feature>
<dbReference type="Gene3D" id="2.30.29.30">
    <property type="entry name" value="Pleckstrin-homology domain (PH domain)/Phosphotyrosine-binding domain (PTB)"/>
    <property type="match status" value="1"/>
</dbReference>
<feature type="compositionally biased region" description="Polar residues" evidence="3">
    <location>
        <begin position="164"/>
        <end position="174"/>
    </location>
</feature>
<comment type="subcellular location">
    <subcellularLocation>
        <location evidence="1">Nucleus</location>
    </subcellularLocation>
</comment>
<feature type="compositionally biased region" description="Basic and acidic residues" evidence="3">
    <location>
        <begin position="22"/>
        <end position="39"/>
    </location>
</feature>
<dbReference type="Pfam" id="PF00638">
    <property type="entry name" value="Ran_BP1"/>
    <property type="match status" value="1"/>
</dbReference>
<dbReference type="PANTHER" id="PTHR23138:SF142">
    <property type="entry name" value="RAN-BINDING PROTEIN 3B-RELATED"/>
    <property type="match status" value="1"/>
</dbReference>
<feature type="compositionally biased region" description="Acidic residues" evidence="3">
    <location>
        <begin position="390"/>
        <end position="404"/>
    </location>
</feature>
<feature type="domain" description="RanBD1" evidence="4">
    <location>
        <begin position="442"/>
        <end position="566"/>
    </location>
</feature>
<gene>
    <name evidence="5" type="ORF">SLS59_003173</name>
</gene>
<accession>A0ABR3RP44</accession>
<dbReference type="InterPro" id="IPR045255">
    <property type="entry name" value="RanBP1-like"/>
</dbReference>
<feature type="compositionally biased region" description="Polar residues" evidence="3">
    <location>
        <begin position="40"/>
        <end position="60"/>
    </location>
</feature>
<evidence type="ECO:0000256" key="3">
    <source>
        <dbReference type="SAM" id="MobiDB-lite"/>
    </source>
</evidence>
<feature type="region of interest" description="Disordered" evidence="3">
    <location>
        <begin position="285"/>
        <end position="416"/>
    </location>
</feature>
<dbReference type="Proteomes" id="UP001521222">
    <property type="component" value="Unassembled WGS sequence"/>
</dbReference>
<feature type="compositionally biased region" description="Basic and acidic residues" evidence="3">
    <location>
        <begin position="405"/>
        <end position="415"/>
    </location>
</feature>
<comment type="caution">
    <text evidence="5">The sequence shown here is derived from an EMBL/GenBank/DDBJ whole genome shotgun (WGS) entry which is preliminary data.</text>
</comment>
<proteinExistence type="predicted"/>
<feature type="compositionally biased region" description="Polar residues" evidence="3">
    <location>
        <begin position="192"/>
        <end position="204"/>
    </location>
</feature>
<dbReference type="EMBL" id="JAKIXB020000008">
    <property type="protein sequence ID" value="KAL1606048.1"/>
    <property type="molecule type" value="Genomic_DNA"/>
</dbReference>
<feature type="region of interest" description="Disordered" evidence="3">
    <location>
        <begin position="1"/>
        <end position="269"/>
    </location>
</feature>
<feature type="compositionally biased region" description="Low complexity" evidence="3">
    <location>
        <begin position="233"/>
        <end position="248"/>
    </location>
</feature>
<evidence type="ECO:0000256" key="1">
    <source>
        <dbReference type="ARBA" id="ARBA00004123"/>
    </source>
</evidence>
<dbReference type="PROSITE" id="PS50196">
    <property type="entry name" value="RANBD1"/>
    <property type="match status" value="1"/>
</dbReference>
<evidence type="ECO:0000259" key="4">
    <source>
        <dbReference type="PROSITE" id="PS50196"/>
    </source>
</evidence>
<protein>
    <recommendedName>
        <fullName evidence="4">RanBD1 domain-containing protein</fullName>
    </recommendedName>
</protein>